<feature type="region of interest" description="Disordered" evidence="1">
    <location>
        <begin position="1316"/>
        <end position="1343"/>
    </location>
</feature>
<evidence type="ECO:0000313" key="4">
    <source>
        <dbReference type="Proteomes" id="UP000324022"/>
    </source>
</evidence>
<dbReference type="Proteomes" id="UP000324022">
    <property type="component" value="Unassembled WGS sequence"/>
</dbReference>
<organism evidence="3 4">
    <name type="scientific">Ustilago trichophora</name>
    <dbReference type="NCBI Taxonomy" id="86804"/>
    <lineage>
        <taxon>Eukaryota</taxon>
        <taxon>Fungi</taxon>
        <taxon>Dikarya</taxon>
        <taxon>Basidiomycota</taxon>
        <taxon>Ustilaginomycotina</taxon>
        <taxon>Ustilaginomycetes</taxon>
        <taxon>Ustilaginales</taxon>
        <taxon>Ustilaginaceae</taxon>
        <taxon>Ustilago</taxon>
    </lineage>
</organism>
<dbReference type="PANTHER" id="PTHR11200:SF275">
    <property type="entry name" value="LD06095P"/>
    <property type="match status" value="1"/>
</dbReference>
<feature type="compositionally biased region" description="Polar residues" evidence="1">
    <location>
        <begin position="614"/>
        <end position="628"/>
    </location>
</feature>
<dbReference type="OrthoDB" id="405996at2759"/>
<feature type="region of interest" description="Disordered" evidence="1">
    <location>
        <begin position="609"/>
        <end position="692"/>
    </location>
</feature>
<feature type="compositionally biased region" description="Basic and acidic residues" evidence="1">
    <location>
        <begin position="274"/>
        <end position="287"/>
    </location>
</feature>
<dbReference type="InterPro" id="IPR036691">
    <property type="entry name" value="Endo/exonu/phosph_ase_sf"/>
</dbReference>
<feature type="compositionally biased region" description="Low complexity" evidence="1">
    <location>
        <begin position="116"/>
        <end position="146"/>
    </location>
</feature>
<feature type="compositionally biased region" description="Low complexity" evidence="1">
    <location>
        <begin position="711"/>
        <end position="722"/>
    </location>
</feature>
<feature type="compositionally biased region" description="Basic and acidic residues" evidence="1">
    <location>
        <begin position="322"/>
        <end position="352"/>
    </location>
</feature>
<feature type="compositionally biased region" description="Acidic residues" evidence="1">
    <location>
        <begin position="242"/>
        <end position="258"/>
    </location>
</feature>
<feature type="region of interest" description="Disordered" evidence="1">
    <location>
        <begin position="319"/>
        <end position="383"/>
    </location>
</feature>
<feature type="compositionally biased region" description="Polar residues" evidence="1">
    <location>
        <begin position="1161"/>
        <end position="1171"/>
    </location>
</feature>
<feature type="region of interest" description="Disordered" evidence="1">
    <location>
        <begin position="710"/>
        <end position="734"/>
    </location>
</feature>
<dbReference type="Pfam" id="PF22669">
    <property type="entry name" value="Exo_endo_phos2"/>
    <property type="match status" value="1"/>
</dbReference>
<evidence type="ECO:0000256" key="1">
    <source>
        <dbReference type="SAM" id="MobiDB-lite"/>
    </source>
</evidence>
<feature type="compositionally biased region" description="Low complexity" evidence="1">
    <location>
        <begin position="157"/>
        <end position="177"/>
    </location>
</feature>
<keyword evidence="4" id="KW-1185">Reference proteome</keyword>
<feature type="region of interest" description="Disordered" evidence="1">
    <location>
        <begin position="1674"/>
        <end position="1697"/>
    </location>
</feature>
<feature type="compositionally biased region" description="Polar residues" evidence="1">
    <location>
        <begin position="364"/>
        <end position="378"/>
    </location>
</feature>
<feature type="region of interest" description="Disordered" evidence="1">
    <location>
        <begin position="1"/>
        <end position="210"/>
    </location>
</feature>
<dbReference type="GO" id="GO:0046856">
    <property type="term" value="P:phosphatidylinositol dephosphorylation"/>
    <property type="evidence" value="ECO:0007669"/>
    <property type="project" value="InterPro"/>
</dbReference>
<proteinExistence type="predicted"/>
<feature type="region of interest" description="Disordered" evidence="1">
    <location>
        <begin position="1580"/>
        <end position="1654"/>
    </location>
</feature>
<sequence>MASSSPSRPSVPKASNPRPSSPSLAANIDAPHSPHHHQHQPPLRARLHALLQHSDSHSGSSPALSPSSDTPSHHHINADPLSSSTSLDSVDHASFSSKLGRSPLKRKPPKGALSVLPTTAIASTTSSTPPTASSPPAKLAALPRSATTSNLDQVATSSQRSDSRSSGPSRASSLDPSHLSADANVRTASSDKAPDLPQTQKQKRQRPSIKVRVITWNMHDSVPKGDLEVLLGKAGPYVAPEPDWDISYDSADDNDDADAQQKERKGSHAVGQEHVPRADRIPPLPHDDSHPYHLLVIAGQECPWGDGKRLATSVGMAGELGDFGKQKNRKDKDSTKDKSKPFKTKEKQRSGDSDSLPAAADGSKTAQSTTDEAPSSSGLAAPIEDQSFPFLSPSFSSALPGHPLASPMIGGSSMHGFSTPSEQNADDKHAVWPNIGGKGWSDLCEDWLCRNQTAKKDKEYKEKSFISGARLARALSQSTSRKDFALSRESLADHQHPLPTHSLSAAVTPELSRAASPVGMPISASLPGTPNQSTFEGFSAFHDASTGMTSESSTSAEKRRRLVPKLNLKPIDLVRKTTASGRSSPANFTGTDCVSSPVLLSPTAVLPSGAHQLLNPSQPADQAQANEPSTMTTSTSSGGLLAVPGTPSMSRMNSSHSLSRLAAAADPTSRSVSPAATEVHVEPPRPSRSPSPCPIAPYIASNVGQIPRDVASSAPSATASSANEAGANPKGSERAFADAVPKTLGPYELVIKERMMGCYMAVYVWRGCKDRVRGASRSHVKSGLLAGRVGNKGGVGISLKLGTTRLLFVNAHLAAHEDKVALRLANVAKIKAALKVDSFLPKDDPRSRLEDITEQFDHTFWFGDLNFRIDISRQHADWLMMNKKYDQALAFDQLGKVLKDGDAFKGFKEAPINFPPTYKYDVLKTLKVKRNKTLTSIRNAVDIPGATAAAATAKSSDLAATPLGESVIPEEGTIGSEAVDEFTGQLGDASLSFMATGEPYYDTPSTHEEPPCAPPARGLTLNAAEAKIEDPDRSDEDRYSISSSSAFGSVTSSSGFAHSFQLQEAHSAQDEDPALVRERELELQRQRQLAENTSAAQGPRFFSQGAAIKAKFKLMDMVRSATNSNLKEKLGGVVSSDNQQGGKKKWLNVLTDSPRRAAMPPSTSSDNNSIVDSIGSMPSPAVELSTSVPHAADESSYMAGRRASLLSSEGHASSAGHGDMPTFRNVWNGVDGHASSIDQESVSSLPTPVSAGPRRSSLAKATALAAAKAQRDAKYPHLTGATAEQIDFLEAQPYDTSAKQRVPSWCDRVLFRSTVPLDPEDEDDSDGAQHRKAGAHEARLGSRVGSALSNALITPLRHAAERRHHHHMQTQRSTSSGLIAAVAGSSSIAFAHDQTVPAEVSLVDPMTRKASAARRARSNSAATNPSPPAMSIPKAETRTLAGVERTRPPHLLQRFLHPGRRRHQVKALSPSLTFSDLTHEPNKGASWAVKNSSVDMLPTSASLGLESGSGLGLAGLAGLETKAISTVDLPSQVEERDNRFGGAAKRVSSSVLPSGEVQARVVIPPRQSSATSSPVAARMFTISPTPGPASSELSQLQPPACSASASAASKTASSDTPALPPPAPSRSVPPIPLPPRRTHSSNPPTDPSRGGWMDSLSSHLPAFFAPAISALRSHRHASQQLEPTQSLEDPNVEKNGEEVEEVEIVGPKRGRIECLLYKSLDDREMRILEGRSDHRPVIFVGAIGI</sequence>
<dbReference type="InterPro" id="IPR046985">
    <property type="entry name" value="IP5"/>
</dbReference>
<dbReference type="PANTHER" id="PTHR11200">
    <property type="entry name" value="INOSITOL 5-PHOSPHATASE"/>
    <property type="match status" value="1"/>
</dbReference>
<reference evidence="3 4" key="1">
    <citation type="submission" date="2018-03" db="EMBL/GenBank/DDBJ databases">
        <authorList>
            <person name="Guldener U."/>
        </authorList>
    </citation>
    <scope>NUCLEOTIDE SEQUENCE [LARGE SCALE GENOMIC DNA]</scope>
    <source>
        <strain evidence="3 4">NBRC100155</strain>
    </source>
</reference>
<evidence type="ECO:0000313" key="3">
    <source>
        <dbReference type="EMBL" id="SPO22456.1"/>
    </source>
</evidence>
<feature type="compositionally biased region" description="Low complexity" evidence="1">
    <location>
        <begin position="1600"/>
        <end position="1614"/>
    </location>
</feature>
<feature type="compositionally biased region" description="Pro residues" evidence="1">
    <location>
        <begin position="1618"/>
        <end position="1635"/>
    </location>
</feature>
<accession>A0A5C3DYZ9</accession>
<dbReference type="SUPFAM" id="SSF56219">
    <property type="entry name" value="DNase I-like"/>
    <property type="match status" value="1"/>
</dbReference>
<dbReference type="EMBL" id="OOIN01000004">
    <property type="protein sequence ID" value="SPO22456.1"/>
    <property type="molecule type" value="Genomic_DNA"/>
</dbReference>
<gene>
    <name evidence="3" type="ORF">UTRI_01134</name>
</gene>
<feature type="compositionally biased region" description="Polar residues" evidence="1">
    <location>
        <begin position="80"/>
        <end position="99"/>
    </location>
</feature>
<protein>
    <recommendedName>
        <fullName evidence="2">Inositol polyphosphate-related phosphatase domain-containing protein</fullName>
    </recommendedName>
</protein>
<dbReference type="InterPro" id="IPR000300">
    <property type="entry name" value="IPPc"/>
</dbReference>
<evidence type="ECO:0000259" key="2">
    <source>
        <dbReference type="SMART" id="SM00128"/>
    </source>
</evidence>
<feature type="compositionally biased region" description="Polar residues" evidence="1">
    <location>
        <begin position="147"/>
        <end position="156"/>
    </location>
</feature>
<feature type="domain" description="Inositol polyphosphate-related phosphatase" evidence="2">
    <location>
        <begin position="675"/>
        <end position="969"/>
    </location>
</feature>
<feature type="compositionally biased region" description="Polar residues" evidence="1">
    <location>
        <begin position="1678"/>
        <end position="1688"/>
    </location>
</feature>
<dbReference type="SMART" id="SM00128">
    <property type="entry name" value="IPPc"/>
    <property type="match status" value="1"/>
</dbReference>
<feature type="region of interest" description="Disordered" evidence="1">
    <location>
        <begin position="1409"/>
        <end position="1434"/>
    </location>
</feature>
<dbReference type="Gene3D" id="3.60.10.10">
    <property type="entry name" value="Endonuclease/exonuclease/phosphatase"/>
    <property type="match status" value="2"/>
</dbReference>
<feature type="region of interest" description="Disordered" evidence="1">
    <location>
        <begin position="402"/>
        <end position="427"/>
    </location>
</feature>
<dbReference type="GO" id="GO:0004439">
    <property type="term" value="F:phosphatidylinositol-4,5-bisphosphate 5-phosphatase activity"/>
    <property type="evidence" value="ECO:0007669"/>
    <property type="project" value="TreeGrafter"/>
</dbReference>
<feature type="compositionally biased region" description="Low complexity" evidence="1">
    <location>
        <begin position="648"/>
        <end position="665"/>
    </location>
</feature>
<feature type="region of interest" description="Disordered" evidence="1">
    <location>
        <begin position="242"/>
        <end position="287"/>
    </location>
</feature>
<feature type="compositionally biased region" description="Low complexity" evidence="1">
    <location>
        <begin position="57"/>
        <end position="70"/>
    </location>
</feature>
<feature type="region of interest" description="Disordered" evidence="1">
    <location>
        <begin position="1152"/>
        <end position="1188"/>
    </location>
</feature>
<name>A0A5C3DYZ9_9BASI</name>